<evidence type="ECO:0000313" key="6">
    <source>
        <dbReference type="Proteomes" id="UP000028521"/>
    </source>
</evidence>
<dbReference type="InterPro" id="IPR011042">
    <property type="entry name" value="6-blade_b-propeller_TolB-like"/>
</dbReference>
<evidence type="ECO:0000313" key="5">
    <source>
        <dbReference type="EMBL" id="KFB02169.1"/>
    </source>
</evidence>
<evidence type="ECO:0000259" key="3">
    <source>
        <dbReference type="Pfam" id="PF07995"/>
    </source>
</evidence>
<dbReference type="InterPro" id="IPR012938">
    <property type="entry name" value="Glc/Sorbosone_DH"/>
</dbReference>
<dbReference type="Pfam" id="PF18962">
    <property type="entry name" value="Por_Secre_tail"/>
    <property type="match status" value="1"/>
</dbReference>
<evidence type="ECO:0008006" key="7">
    <source>
        <dbReference type="Google" id="ProtNLM"/>
    </source>
</evidence>
<proteinExistence type="predicted"/>
<dbReference type="OrthoDB" id="9770043at2"/>
<dbReference type="EMBL" id="JPFK01000002">
    <property type="protein sequence ID" value="KFB02169.1"/>
    <property type="molecule type" value="Genomic_DNA"/>
</dbReference>
<protein>
    <recommendedName>
        <fullName evidence="7">Cadherin</fullName>
    </recommendedName>
</protein>
<gene>
    <name evidence="5" type="ORF">IA57_00565</name>
</gene>
<dbReference type="Pfam" id="PF07995">
    <property type="entry name" value="GSDH"/>
    <property type="match status" value="1"/>
</dbReference>
<dbReference type="SUPFAM" id="SSF50952">
    <property type="entry name" value="Soluble quinoprotein glucose dehydrogenase"/>
    <property type="match status" value="1"/>
</dbReference>
<dbReference type="PANTHER" id="PTHR19328">
    <property type="entry name" value="HEDGEHOG-INTERACTING PROTEIN"/>
    <property type="match status" value="1"/>
</dbReference>
<dbReference type="Gene3D" id="2.120.10.30">
    <property type="entry name" value="TolB, C-terminal domain"/>
    <property type="match status" value="1"/>
</dbReference>
<feature type="domain" description="Secretion system C-terminal sorting" evidence="4">
    <location>
        <begin position="395"/>
        <end position="466"/>
    </location>
</feature>
<keyword evidence="6" id="KW-1185">Reference proteome</keyword>
<dbReference type="STRING" id="1197477.IA57_00565"/>
<name>A0A084TN83_9FLAO</name>
<sequence>MKKPFLIAFFLSVLFSTSSMSQDIELQLFASGFSNPIGLHNAGDDRMFVIERSGSIKILNQDGTINSTPFLDISNLILSGGERGLLGLAFHPNYTNNGYFFVNYTNNNGHTTIARYSVSAANPHVADANSGSVLLTINQPYSNHNGGNMAFGNDGYLYIATGDGGSGGDPQDRAQNLNTLLGKMLRINVDNGSPYSIPNDNPFANDNNSNTLPEIWAYGLRNPWRFSFDRQTGDLWIADVGQNNIEEINMAPITSAGVNYGWRCYEGDQTYNTTGNCPSSTTLMFPIAQYTHSGDGLFKCSITGGYRYRGNTYPNMQGWYFFADYCSNEIGILTFDGSAWNMTFTPPFSGNNWTAFGEDANGELYLAGISSGNIYKIVHNNLSTPPPNEHTSFNIYPNPATNTLTISGKHLNTHTLNIYTVYGKKVSTHTITKNNKEISVENLKSGLYLVEITTHSNNKQHHKLIIK</sequence>
<dbReference type="eggNOG" id="COG2133">
    <property type="taxonomic scope" value="Bacteria"/>
</dbReference>
<dbReference type="NCBIfam" id="TIGR04183">
    <property type="entry name" value="Por_Secre_tail"/>
    <property type="match status" value="1"/>
</dbReference>
<accession>A0A084TN83</accession>
<dbReference type="InterPro" id="IPR026444">
    <property type="entry name" value="Secre_tail"/>
</dbReference>
<keyword evidence="1 2" id="KW-0732">Signal</keyword>
<reference evidence="5 6" key="1">
    <citation type="journal article" date="2014" name="Genome Announc.">
        <title>Draft Genome Sequence of the Algicidal Bacterium Mangrovimonas yunxiaonensis Strain LY01.</title>
        <authorList>
            <person name="Li Y."/>
            <person name="Zhu H."/>
            <person name="Li C."/>
            <person name="Zhang H."/>
            <person name="Chen Z."/>
            <person name="Zheng W."/>
            <person name="Xu H."/>
            <person name="Zheng T."/>
        </authorList>
    </citation>
    <scope>NUCLEOTIDE SEQUENCE [LARGE SCALE GENOMIC DNA]</scope>
    <source>
        <strain evidence="5 6">LY01</strain>
    </source>
</reference>
<feature type="domain" description="Glucose/Sorbosone dehydrogenase" evidence="3">
    <location>
        <begin position="34"/>
        <end position="337"/>
    </location>
</feature>
<dbReference type="AlphaFoldDB" id="A0A084TN83"/>
<comment type="caution">
    <text evidence="5">The sequence shown here is derived from an EMBL/GenBank/DDBJ whole genome shotgun (WGS) entry which is preliminary data.</text>
</comment>
<feature type="signal peptide" evidence="2">
    <location>
        <begin position="1"/>
        <end position="21"/>
    </location>
</feature>
<dbReference type="RefSeq" id="WP_036117839.1">
    <property type="nucleotide sequence ID" value="NZ_BMET01000008.1"/>
</dbReference>
<dbReference type="Proteomes" id="UP000028521">
    <property type="component" value="Unassembled WGS sequence"/>
</dbReference>
<dbReference type="PANTHER" id="PTHR19328:SF75">
    <property type="entry name" value="ALDOSE SUGAR DEHYDROGENASE YLII"/>
    <property type="match status" value="1"/>
</dbReference>
<feature type="chain" id="PRO_5001782817" description="Cadherin" evidence="2">
    <location>
        <begin position="22"/>
        <end position="467"/>
    </location>
</feature>
<evidence type="ECO:0000259" key="4">
    <source>
        <dbReference type="Pfam" id="PF18962"/>
    </source>
</evidence>
<evidence type="ECO:0000256" key="1">
    <source>
        <dbReference type="ARBA" id="ARBA00022729"/>
    </source>
</evidence>
<reference evidence="6" key="2">
    <citation type="submission" date="2014-07" db="EMBL/GenBank/DDBJ databases">
        <title>Genome sequence of Mangrovimonas yunxiaonensis.</title>
        <authorList>
            <person name="Li Y."/>
            <person name="Zheng T."/>
        </authorList>
    </citation>
    <scope>NUCLEOTIDE SEQUENCE [LARGE SCALE GENOMIC DNA]</scope>
    <source>
        <strain evidence="6">LY01</strain>
    </source>
</reference>
<evidence type="ECO:0000256" key="2">
    <source>
        <dbReference type="SAM" id="SignalP"/>
    </source>
</evidence>
<organism evidence="5 6">
    <name type="scientific">Mangrovimonas yunxiaonensis</name>
    <dbReference type="NCBI Taxonomy" id="1197477"/>
    <lineage>
        <taxon>Bacteria</taxon>
        <taxon>Pseudomonadati</taxon>
        <taxon>Bacteroidota</taxon>
        <taxon>Flavobacteriia</taxon>
        <taxon>Flavobacteriales</taxon>
        <taxon>Flavobacteriaceae</taxon>
        <taxon>Mangrovimonas</taxon>
    </lineage>
</organism>
<dbReference type="InterPro" id="IPR011041">
    <property type="entry name" value="Quinoprot_gluc/sorb_DH_b-prop"/>
</dbReference>